<keyword evidence="2" id="KW-1185">Reference proteome</keyword>
<gene>
    <name evidence="1" type="ordered locus">Halhy_4700</name>
</gene>
<dbReference type="KEGG" id="hhy:Halhy_4700"/>
<evidence type="ECO:0000313" key="2">
    <source>
        <dbReference type="Proteomes" id="UP000008461"/>
    </source>
</evidence>
<proteinExistence type="predicted"/>
<sequence>MVRCLKKGKRSRKHEAMVKNKFAISSMGTLENHHVIFEPYA</sequence>
<reference evidence="1 2" key="1">
    <citation type="journal article" date="2011" name="Stand. Genomic Sci.">
        <title>Complete genome sequence of Haliscomenobacter hydrossis type strain (O).</title>
        <authorList>
            <consortium name="US DOE Joint Genome Institute (JGI-PGF)"/>
            <person name="Daligault H."/>
            <person name="Lapidus A."/>
            <person name="Zeytun A."/>
            <person name="Nolan M."/>
            <person name="Lucas S."/>
            <person name="Del Rio T.G."/>
            <person name="Tice H."/>
            <person name="Cheng J.F."/>
            <person name="Tapia R."/>
            <person name="Han C."/>
            <person name="Goodwin L."/>
            <person name="Pitluck S."/>
            <person name="Liolios K."/>
            <person name="Pagani I."/>
            <person name="Ivanova N."/>
            <person name="Huntemann M."/>
            <person name="Mavromatis K."/>
            <person name="Mikhailova N."/>
            <person name="Pati A."/>
            <person name="Chen A."/>
            <person name="Palaniappan K."/>
            <person name="Land M."/>
            <person name="Hauser L."/>
            <person name="Brambilla E.M."/>
            <person name="Rohde M."/>
            <person name="Verbarg S."/>
            <person name="Goker M."/>
            <person name="Bristow J."/>
            <person name="Eisen J.A."/>
            <person name="Markowitz V."/>
            <person name="Hugenholtz P."/>
            <person name="Kyrpides N.C."/>
            <person name="Klenk H.P."/>
            <person name="Woyke T."/>
        </authorList>
    </citation>
    <scope>NUCLEOTIDE SEQUENCE [LARGE SCALE GENOMIC DNA]</scope>
    <source>
        <strain evidence="2">ATCC 27775 / DSM 1100 / LMG 10767 / O</strain>
    </source>
</reference>
<reference key="2">
    <citation type="submission" date="2011-04" db="EMBL/GenBank/DDBJ databases">
        <title>Complete sequence of chromosome of Haliscomenobacter hydrossis DSM 1100.</title>
        <authorList>
            <consortium name="US DOE Joint Genome Institute (JGI-PGF)"/>
            <person name="Lucas S."/>
            <person name="Han J."/>
            <person name="Lapidus A."/>
            <person name="Bruce D."/>
            <person name="Goodwin L."/>
            <person name="Pitluck S."/>
            <person name="Peters L."/>
            <person name="Kyrpides N."/>
            <person name="Mavromatis K."/>
            <person name="Ivanova N."/>
            <person name="Ovchinnikova G."/>
            <person name="Pagani I."/>
            <person name="Daligault H."/>
            <person name="Detter J.C."/>
            <person name="Han C."/>
            <person name="Land M."/>
            <person name="Hauser L."/>
            <person name="Markowitz V."/>
            <person name="Cheng J.-F."/>
            <person name="Hugenholtz P."/>
            <person name="Woyke T."/>
            <person name="Wu D."/>
            <person name="Verbarg S."/>
            <person name="Frueling A."/>
            <person name="Brambilla E."/>
            <person name="Klenk H.-P."/>
            <person name="Eisen J.A."/>
        </authorList>
    </citation>
    <scope>NUCLEOTIDE SEQUENCE</scope>
    <source>
        <strain>DSM 1100</strain>
    </source>
</reference>
<evidence type="ECO:0000313" key="1">
    <source>
        <dbReference type="EMBL" id="AEE52534.1"/>
    </source>
</evidence>
<name>F4KWQ1_HALH1</name>
<dbReference type="AlphaFoldDB" id="F4KWQ1"/>
<accession>F4KWQ1</accession>
<dbReference type="Proteomes" id="UP000008461">
    <property type="component" value="Chromosome"/>
</dbReference>
<organism evidence="1 2">
    <name type="scientific">Haliscomenobacter hydrossis (strain ATCC 27775 / DSM 1100 / LMG 10767 / O)</name>
    <dbReference type="NCBI Taxonomy" id="760192"/>
    <lineage>
        <taxon>Bacteria</taxon>
        <taxon>Pseudomonadati</taxon>
        <taxon>Bacteroidota</taxon>
        <taxon>Saprospiria</taxon>
        <taxon>Saprospirales</taxon>
        <taxon>Haliscomenobacteraceae</taxon>
        <taxon>Haliscomenobacter</taxon>
    </lineage>
</organism>
<dbReference type="HOGENOM" id="CLU_3270912_0_0_10"/>
<dbReference type="EMBL" id="CP002691">
    <property type="protein sequence ID" value="AEE52534.1"/>
    <property type="molecule type" value="Genomic_DNA"/>
</dbReference>
<protein>
    <submittedName>
        <fullName evidence="1">Uncharacterized protein</fullName>
    </submittedName>
</protein>